<comment type="caution">
    <text evidence="2">The sequence shown here is derived from an EMBL/GenBank/DDBJ whole genome shotgun (WGS) entry which is preliminary data.</text>
</comment>
<feature type="compositionally biased region" description="Acidic residues" evidence="1">
    <location>
        <begin position="176"/>
        <end position="189"/>
    </location>
</feature>
<organism evidence="2 3">
    <name type="scientific">Xanthomarina gelatinilytica</name>
    <dbReference type="NCBI Taxonomy" id="1137281"/>
    <lineage>
        <taxon>Bacteria</taxon>
        <taxon>Pseudomonadati</taxon>
        <taxon>Bacteroidota</taxon>
        <taxon>Flavobacteriia</taxon>
        <taxon>Flavobacteriales</taxon>
        <taxon>Flavobacteriaceae</taxon>
        <taxon>Xanthomarina</taxon>
    </lineage>
</organism>
<dbReference type="Proteomes" id="UP000263268">
    <property type="component" value="Unassembled WGS sequence"/>
</dbReference>
<reference evidence="2 3" key="1">
    <citation type="journal article" date="2018" name="Nat. Biotechnol.">
        <title>A standardized bacterial taxonomy based on genome phylogeny substantially revises the tree of life.</title>
        <authorList>
            <person name="Parks D.H."/>
            <person name="Chuvochina M."/>
            <person name="Waite D.W."/>
            <person name="Rinke C."/>
            <person name="Skarshewski A."/>
            <person name="Chaumeil P.A."/>
            <person name="Hugenholtz P."/>
        </authorList>
    </citation>
    <scope>NUCLEOTIDE SEQUENCE [LARGE SCALE GENOMIC DNA]</scope>
    <source>
        <strain evidence="2">UBA10227</strain>
    </source>
</reference>
<dbReference type="AlphaFoldDB" id="A0A3D6BMV4"/>
<dbReference type="SUPFAM" id="SSF54427">
    <property type="entry name" value="NTF2-like"/>
    <property type="match status" value="1"/>
</dbReference>
<feature type="region of interest" description="Disordered" evidence="1">
    <location>
        <begin position="162"/>
        <end position="189"/>
    </location>
</feature>
<dbReference type="EMBL" id="DPRK01000039">
    <property type="protein sequence ID" value="HCY80560.1"/>
    <property type="molecule type" value="Genomic_DNA"/>
</dbReference>
<protein>
    <recommendedName>
        <fullName evidence="4">Nuclear transport factor 2 family protein</fullName>
    </recommendedName>
</protein>
<accession>A0A3D6BMV4</accession>
<evidence type="ECO:0000313" key="3">
    <source>
        <dbReference type="Proteomes" id="UP000263268"/>
    </source>
</evidence>
<gene>
    <name evidence="2" type="ORF">DHV22_02625</name>
</gene>
<name>A0A3D6BMV4_9FLAO</name>
<sequence>MKNLILIGCLLLIFTSCEKKPRYTQNSEQIEIVKAAINDYDYQEWEKLMSHYADTAHIYYNTRSNVLSPKELAEFHKKNDVYFSTRAFEDENREYEMVEDNNGKTWVNFWGLWKGNLAANNKQIIIPVHITYQFIDNKIVTEYGYWNSSELQSELQKINTEKSATDSIQEPQAVEDIQEVIDIKDEDLE</sequence>
<evidence type="ECO:0000313" key="2">
    <source>
        <dbReference type="EMBL" id="HCY80560.1"/>
    </source>
</evidence>
<dbReference type="InterPro" id="IPR032710">
    <property type="entry name" value="NTF2-like_dom_sf"/>
</dbReference>
<evidence type="ECO:0008006" key="4">
    <source>
        <dbReference type="Google" id="ProtNLM"/>
    </source>
</evidence>
<evidence type="ECO:0000256" key="1">
    <source>
        <dbReference type="SAM" id="MobiDB-lite"/>
    </source>
</evidence>
<dbReference type="PROSITE" id="PS51257">
    <property type="entry name" value="PROKAR_LIPOPROTEIN"/>
    <property type="match status" value="1"/>
</dbReference>
<dbReference type="RefSeq" id="WP_287006332.1">
    <property type="nucleotide sequence ID" value="NZ_JBLWVC010000092.1"/>
</dbReference>
<dbReference type="Gene3D" id="3.10.450.50">
    <property type="match status" value="1"/>
</dbReference>
<proteinExistence type="predicted"/>